<gene>
    <name evidence="6" type="primary">ORF12900</name>
</gene>
<dbReference type="Gene3D" id="2.60.40.1510">
    <property type="entry name" value="ntegrin, alpha v. Chain A, domain 3"/>
    <property type="match status" value="1"/>
</dbReference>
<evidence type="ECO:0000256" key="4">
    <source>
        <dbReference type="ARBA" id="ARBA00023180"/>
    </source>
</evidence>
<dbReference type="GO" id="GO:0008305">
    <property type="term" value="C:integrin complex"/>
    <property type="evidence" value="ECO:0007669"/>
    <property type="project" value="TreeGrafter"/>
</dbReference>
<evidence type="ECO:0000313" key="6">
    <source>
        <dbReference type="EMBL" id="CEK51239.1"/>
    </source>
</evidence>
<dbReference type="GO" id="GO:0007229">
    <property type="term" value="P:integrin-mediated signaling pathway"/>
    <property type="evidence" value="ECO:0007669"/>
    <property type="project" value="UniProtKB-KW"/>
</dbReference>
<dbReference type="GO" id="GO:0007160">
    <property type="term" value="P:cell-matrix adhesion"/>
    <property type="evidence" value="ECO:0007669"/>
    <property type="project" value="TreeGrafter"/>
</dbReference>
<keyword evidence="4" id="KW-0325">Glycoprotein</keyword>
<dbReference type="PANTHER" id="PTHR23220">
    <property type="entry name" value="INTEGRIN ALPHA"/>
    <property type="match status" value="1"/>
</dbReference>
<dbReference type="AlphaFoldDB" id="A0A0B6Y511"/>
<protein>
    <recommendedName>
        <fullName evidence="5">Integrin alpha second immunoglobulin-like domain-containing protein</fullName>
    </recommendedName>
</protein>
<keyword evidence="3" id="KW-0472">Membrane</keyword>
<dbReference type="Pfam" id="PF20805">
    <property type="entry name" value="Integrin_A_Ig_2"/>
    <property type="match status" value="1"/>
</dbReference>
<dbReference type="SUPFAM" id="SSF69179">
    <property type="entry name" value="Integrin domains"/>
    <property type="match status" value="2"/>
</dbReference>
<feature type="domain" description="Integrin alpha second immunoglobulin-like" evidence="5">
    <location>
        <begin position="60"/>
        <end position="117"/>
    </location>
</feature>
<comment type="subcellular location">
    <subcellularLocation>
        <location evidence="1">Membrane</location>
        <topology evidence="1">Single-pass type I membrane protein</topology>
    </subcellularLocation>
</comment>
<evidence type="ECO:0000259" key="5">
    <source>
        <dbReference type="Pfam" id="PF20805"/>
    </source>
</evidence>
<accession>A0A0B6Y511</accession>
<evidence type="ECO:0000256" key="3">
    <source>
        <dbReference type="ARBA" id="ARBA00023136"/>
    </source>
</evidence>
<evidence type="ECO:0000256" key="2">
    <source>
        <dbReference type="ARBA" id="ARBA00023037"/>
    </source>
</evidence>
<dbReference type="Gene3D" id="2.60.40.1460">
    <property type="entry name" value="Integrin domains. Chain A, domain 2"/>
    <property type="match status" value="1"/>
</dbReference>
<dbReference type="GO" id="GO:0098609">
    <property type="term" value="P:cell-cell adhesion"/>
    <property type="evidence" value="ECO:0007669"/>
    <property type="project" value="TreeGrafter"/>
</dbReference>
<dbReference type="GO" id="GO:0009897">
    <property type="term" value="C:external side of plasma membrane"/>
    <property type="evidence" value="ECO:0007669"/>
    <property type="project" value="TreeGrafter"/>
</dbReference>
<organism evidence="6">
    <name type="scientific">Arion vulgaris</name>
    <dbReference type="NCBI Taxonomy" id="1028688"/>
    <lineage>
        <taxon>Eukaryota</taxon>
        <taxon>Metazoa</taxon>
        <taxon>Spiralia</taxon>
        <taxon>Lophotrochozoa</taxon>
        <taxon>Mollusca</taxon>
        <taxon>Gastropoda</taxon>
        <taxon>Heterobranchia</taxon>
        <taxon>Euthyneura</taxon>
        <taxon>Panpulmonata</taxon>
        <taxon>Eupulmonata</taxon>
        <taxon>Stylommatophora</taxon>
        <taxon>Helicina</taxon>
        <taxon>Arionoidea</taxon>
        <taxon>Arionidae</taxon>
        <taxon>Arion</taxon>
    </lineage>
</organism>
<evidence type="ECO:0000256" key="1">
    <source>
        <dbReference type="ARBA" id="ARBA00004479"/>
    </source>
</evidence>
<feature type="non-terminal residue" evidence="6">
    <location>
        <position position="1"/>
    </location>
</feature>
<proteinExistence type="predicted"/>
<name>A0A0B6Y511_9EUPU</name>
<keyword evidence="2" id="KW-0401">Integrin</keyword>
<dbReference type="InterPro" id="IPR048285">
    <property type="entry name" value="Integrin_alpha_Ig-like_2"/>
</dbReference>
<dbReference type="PANTHER" id="PTHR23220:SF122">
    <property type="entry name" value="INTEGRIN ALPHA-PS1"/>
    <property type="match status" value="1"/>
</dbReference>
<feature type="non-terminal residue" evidence="6">
    <location>
        <position position="119"/>
    </location>
</feature>
<sequence length="119" mass="13331">KKYTVFTRKSRDVITPLLLELQYDIVPNVLETTGMSIIEPIRNKYNPTAVREKVMFSLGCGADLVCSPNLDIKTTPIFDSGTDYLMIDDSPSFDLEIVVSNTGEISHLTVVKILYPSFI</sequence>
<dbReference type="GO" id="GO:0033627">
    <property type="term" value="P:cell adhesion mediated by integrin"/>
    <property type="evidence" value="ECO:0007669"/>
    <property type="project" value="TreeGrafter"/>
</dbReference>
<dbReference type="GO" id="GO:0005178">
    <property type="term" value="F:integrin binding"/>
    <property type="evidence" value="ECO:0007669"/>
    <property type="project" value="TreeGrafter"/>
</dbReference>
<dbReference type="InterPro" id="IPR032695">
    <property type="entry name" value="Integrin_dom_sf"/>
</dbReference>
<dbReference type="EMBL" id="HACG01004374">
    <property type="protein sequence ID" value="CEK51239.1"/>
    <property type="molecule type" value="Transcribed_RNA"/>
</dbReference>
<reference evidence="6" key="1">
    <citation type="submission" date="2014-12" db="EMBL/GenBank/DDBJ databases">
        <title>Insight into the proteome of Arion vulgaris.</title>
        <authorList>
            <person name="Aradska J."/>
            <person name="Bulat T."/>
            <person name="Smidak R."/>
            <person name="Sarate P."/>
            <person name="Gangsoo J."/>
            <person name="Sialana F."/>
            <person name="Bilban M."/>
            <person name="Lubec G."/>
        </authorList>
    </citation>
    <scope>NUCLEOTIDE SEQUENCE</scope>
    <source>
        <tissue evidence="6">Skin</tissue>
    </source>
</reference>